<keyword evidence="12" id="KW-1185">Reference proteome</keyword>
<dbReference type="PANTHER" id="PTHR43811:SF19">
    <property type="entry name" value="39 KDA FK506-BINDING NUCLEAR PROTEIN"/>
    <property type="match status" value="1"/>
</dbReference>
<accession>A0ABT7YFP1</accession>
<dbReference type="EMBL" id="JAUEPH010000006">
    <property type="protein sequence ID" value="MDN3205336.1"/>
    <property type="molecule type" value="Genomic_DNA"/>
</dbReference>
<dbReference type="Pfam" id="PF08139">
    <property type="entry name" value="LPAM_1"/>
    <property type="match status" value="1"/>
</dbReference>
<evidence type="ECO:0000256" key="1">
    <source>
        <dbReference type="ARBA" id="ARBA00000971"/>
    </source>
</evidence>
<evidence type="ECO:0000256" key="2">
    <source>
        <dbReference type="ARBA" id="ARBA00006577"/>
    </source>
</evidence>
<dbReference type="PANTHER" id="PTHR43811">
    <property type="entry name" value="FKBP-TYPE PEPTIDYL-PROLYL CIS-TRANS ISOMERASE FKPA"/>
    <property type="match status" value="1"/>
</dbReference>
<keyword evidence="7" id="KW-0802">TPR repeat</keyword>
<comment type="caution">
    <text evidence="11">The sequence shown here is derived from an EMBL/GenBank/DDBJ whole genome shotgun (WGS) entry which is preliminary data.</text>
</comment>
<dbReference type="GO" id="GO:0003755">
    <property type="term" value="F:peptidyl-prolyl cis-trans isomerase activity"/>
    <property type="evidence" value="ECO:0007669"/>
    <property type="project" value="UniProtKB-EC"/>
</dbReference>
<comment type="catalytic activity">
    <reaction evidence="1 6 8">
        <text>[protein]-peptidylproline (omega=180) = [protein]-peptidylproline (omega=0)</text>
        <dbReference type="Rhea" id="RHEA:16237"/>
        <dbReference type="Rhea" id="RHEA-COMP:10747"/>
        <dbReference type="Rhea" id="RHEA-COMP:10748"/>
        <dbReference type="ChEBI" id="CHEBI:83833"/>
        <dbReference type="ChEBI" id="CHEBI:83834"/>
        <dbReference type="EC" id="5.2.1.8"/>
    </reaction>
</comment>
<evidence type="ECO:0000313" key="12">
    <source>
        <dbReference type="Proteomes" id="UP001171916"/>
    </source>
</evidence>
<feature type="domain" description="PPIase FKBP-type" evidence="10">
    <location>
        <begin position="55"/>
        <end position="136"/>
    </location>
</feature>
<dbReference type="Proteomes" id="UP001171916">
    <property type="component" value="Unassembled WGS sequence"/>
</dbReference>
<evidence type="ECO:0000256" key="8">
    <source>
        <dbReference type="RuleBase" id="RU003915"/>
    </source>
</evidence>
<dbReference type="InterPro" id="IPR012640">
    <property type="entry name" value="Membr_lipoprot_lipid_attach_CS"/>
</dbReference>
<sequence length="270" mass="30418">MKRSIFFFSILIYLAACSGPSGSIEEAETGDTIQTETGLRYVFLKRGEGKKAEKGSMLDTKLSLMVEDSVVWNSYEAPDSLFSFILGYDPVISGFEEMAYLMKEGDNVLAILPDSLAYGDDGASDVIPPNATLVYDRYEIVSVSEPKLPLSDTLSTLYDKGGVDLVVASYEEIISTESVLDFHMELEFIFPFIQEVIDEGKFEDSEELSRYFLGESNNLNDRQTFRYALMLTYEGKEEFDKALEIVDEALKEEPEQSFLLSKKEELESKI</sequence>
<keyword evidence="5 6" id="KW-0413">Isomerase</keyword>
<dbReference type="RefSeq" id="WP_290001594.1">
    <property type="nucleotide sequence ID" value="NZ_JAUEPH010000006.1"/>
</dbReference>
<comment type="similarity">
    <text evidence="2 8">Belongs to the FKBP-type PPIase family.</text>
</comment>
<evidence type="ECO:0000259" key="10">
    <source>
        <dbReference type="PROSITE" id="PS50059"/>
    </source>
</evidence>
<dbReference type="InterPro" id="IPR001179">
    <property type="entry name" value="PPIase_FKBP_dom"/>
</dbReference>
<feature type="signal peptide" evidence="9">
    <location>
        <begin position="1"/>
        <end position="23"/>
    </location>
</feature>
<evidence type="ECO:0000256" key="3">
    <source>
        <dbReference type="ARBA" id="ARBA00022729"/>
    </source>
</evidence>
<feature type="chain" id="PRO_5046823519" description="Peptidyl-prolyl cis-trans isomerase" evidence="9">
    <location>
        <begin position="24"/>
        <end position="270"/>
    </location>
</feature>
<reference evidence="11" key="1">
    <citation type="submission" date="2023-06" db="EMBL/GenBank/DDBJ databases">
        <title>Robiginitalea aurantiacus sp. nov. and Algoriphagus sediminis sp. nov., isolated from coastal sediment.</title>
        <authorList>
            <person name="Zhou Z.Y."/>
            <person name="An J."/>
            <person name="Jia Y.W."/>
            <person name="Du Z.J."/>
        </authorList>
    </citation>
    <scope>NUCLEOTIDE SEQUENCE</scope>
    <source>
        <strain evidence="11">C2-7</strain>
    </source>
</reference>
<evidence type="ECO:0000256" key="5">
    <source>
        <dbReference type="ARBA" id="ARBA00023235"/>
    </source>
</evidence>
<keyword evidence="4 6" id="KW-0697">Rotamase</keyword>
<dbReference type="InterPro" id="IPR019734">
    <property type="entry name" value="TPR_rpt"/>
</dbReference>
<feature type="repeat" description="TPR" evidence="7">
    <location>
        <begin position="223"/>
        <end position="256"/>
    </location>
</feature>
<dbReference type="PROSITE" id="PS50059">
    <property type="entry name" value="FKBP_PPIASE"/>
    <property type="match status" value="1"/>
</dbReference>
<evidence type="ECO:0000256" key="4">
    <source>
        <dbReference type="ARBA" id="ARBA00023110"/>
    </source>
</evidence>
<evidence type="ECO:0000256" key="7">
    <source>
        <dbReference type="PROSITE-ProRule" id="PRU00339"/>
    </source>
</evidence>
<dbReference type="EC" id="5.2.1.8" evidence="8"/>
<dbReference type="PROSITE" id="PS50005">
    <property type="entry name" value="TPR"/>
    <property type="match status" value="1"/>
</dbReference>
<proteinExistence type="inferred from homology"/>
<name>A0ABT7YFP1_9BACT</name>
<dbReference type="InterPro" id="IPR046357">
    <property type="entry name" value="PPIase_dom_sf"/>
</dbReference>
<organism evidence="11 12">
    <name type="scientific">Algoriphagus sediminis</name>
    <dbReference type="NCBI Taxonomy" id="3057113"/>
    <lineage>
        <taxon>Bacteria</taxon>
        <taxon>Pseudomonadati</taxon>
        <taxon>Bacteroidota</taxon>
        <taxon>Cytophagia</taxon>
        <taxon>Cytophagales</taxon>
        <taxon>Cyclobacteriaceae</taxon>
        <taxon>Algoriphagus</taxon>
    </lineage>
</organism>
<evidence type="ECO:0000256" key="9">
    <source>
        <dbReference type="SAM" id="SignalP"/>
    </source>
</evidence>
<evidence type="ECO:0000313" key="11">
    <source>
        <dbReference type="EMBL" id="MDN3205336.1"/>
    </source>
</evidence>
<evidence type="ECO:0000256" key="6">
    <source>
        <dbReference type="PROSITE-ProRule" id="PRU00277"/>
    </source>
</evidence>
<gene>
    <name evidence="11" type="ORF">QVH07_14325</name>
</gene>
<dbReference type="Pfam" id="PF00254">
    <property type="entry name" value="FKBP_C"/>
    <property type="match status" value="1"/>
</dbReference>
<dbReference type="Gene3D" id="3.10.50.40">
    <property type="match status" value="1"/>
</dbReference>
<keyword evidence="3 9" id="KW-0732">Signal</keyword>
<dbReference type="SUPFAM" id="SSF54534">
    <property type="entry name" value="FKBP-like"/>
    <property type="match status" value="1"/>
</dbReference>
<protein>
    <recommendedName>
        <fullName evidence="8">Peptidyl-prolyl cis-trans isomerase</fullName>
        <ecNumber evidence="8">5.2.1.8</ecNumber>
    </recommendedName>
</protein>